<name>A0A0E9TH02_ANGAN</name>
<dbReference type="EMBL" id="GBXM01056574">
    <property type="protein sequence ID" value="JAH52003.1"/>
    <property type="molecule type" value="Transcribed_RNA"/>
</dbReference>
<organism evidence="1">
    <name type="scientific">Anguilla anguilla</name>
    <name type="common">European freshwater eel</name>
    <name type="synonym">Muraena anguilla</name>
    <dbReference type="NCBI Taxonomy" id="7936"/>
    <lineage>
        <taxon>Eukaryota</taxon>
        <taxon>Metazoa</taxon>
        <taxon>Chordata</taxon>
        <taxon>Craniata</taxon>
        <taxon>Vertebrata</taxon>
        <taxon>Euteleostomi</taxon>
        <taxon>Actinopterygii</taxon>
        <taxon>Neopterygii</taxon>
        <taxon>Teleostei</taxon>
        <taxon>Anguilliformes</taxon>
        <taxon>Anguillidae</taxon>
        <taxon>Anguilla</taxon>
    </lineage>
</organism>
<protein>
    <submittedName>
        <fullName evidence="1">Uncharacterized protein</fullName>
    </submittedName>
</protein>
<reference evidence="1" key="2">
    <citation type="journal article" date="2015" name="Fish Shellfish Immunol.">
        <title>Early steps in the European eel (Anguilla anguilla)-Vibrio vulnificus interaction in the gills: Role of the RtxA13 toxin.</title>
        <authorList>
            <person name="Callol A."/>
            <person name="Pajuelo D."/>
            <person name="Ebbesson L."/>
            <person name="Teles M."/>
            <person name="MacKenzie S."/>
            <person name="Amaro C."/>
        </authorList>
    </citation>
    <scope>NUCLEOTIDE SEQUENCE</scope>
</reference>
<reference evidence="1" key="1">
    <citation type="submission" date="2014-11" db="EMBL/GenBank/DDBJ databases">
        <authorList>
            <person name="Amaro Gonzalez C."/>
        </authorList>
    </citation>
    <scope>NUCLEOTIDE SEQUENCE</scope>
</reference>
<evidence type="ECO:0000313" key="1">
    <source>
        <dbReference type="EMBL" id="JAH52003.1"/>
    </source>
</evidence>
<dbReference type="AlphaFoldDB" id="A0A0E9TH02"/>
<accession>A0A0E9TH02</accession>
<sequence length="91" mass="10735">MRHFPFFYLLCTFRCIASKTSCRSKRGISFFVFCFFSVLLDAESTRGRRASPRSSIPRGSERLLVDRRAERRRPEAYESGFANYAKCNRHR</sequence>
<proteinExistence type="predicted"/>